<dbReference type="GO" id="GO:0015171">
    <property type="term" value="F:amino acid transmembrane transporter activity"/>
    <property type="evidence" value="ECO:0007669"/>
    <property type="project" value="TreeGrafter"/>
</dbReference>
<evidence type="ECO:0000259" key="8">
    <source>
        <dbReference type="Pfam" id="PF00324"/>
    </source>
</evidence>
<keyword evidence="4" id="KW-0029">Amino-acid transport</keyword>
<feature type="transmembrane region" description="Helical" evidence="7">
    <location>
        <begin position="158"/>
        <end position="180"/>
    </location>
</feature>
<feature type="transmembrane region" description="Helical" evidence="7">
    <location>
        <begin position="370"/>
        <end position="390"/>
    </location>
</feature>
<evidence type="ECO:0000256" key="6">
    <source>
        <dbReference type="ARBA" id="ARBA00023136"/>
    </source>
</evidence>
<dbReference type="AlphaFoldDB" id="A0A420YFF6"/>
<dbReference type="FunFam" id="1.20.1740.10:FF:000001">
    <property type="entry name" value="Amino acid permease"/>
    <property type="match status" value="1"/>
</dbReference>
<feature type="transmembrane region" description="Helical" evidence="7">
    <location>
        <begin position="130"/>
        <end position="152"/>
    </location>
</feature>
<organism evidence="9 10">
    <name type="scientific">Coniochaeta pulveracea</name>
    <dbReference type="NCBI Taxonomy" id="177199"/>
    <lineage>
        <taxon>Eukaryota</taxon>
        <taxon>Fungi</taxon>
        <taxon>Dikarya</taxon>
        <taxon>Ascomycota</taxon>
        <taxon>Pezizomycotina</taxon>
        <taxon>Sordariomycetes</taxon>
        <taxon>Sordariomycetidae</taxon>
        <taxon>Coniochaetales</taxon>
        <taxon>Coniochaetaceae</taxon>
        <taxon>Coniochaeta</taxon>
    </lineage>
</organism>
<dbReference type="EMBL" id="QVQW01000013">
    <property type="protein sequence ID" value="RKU46656.1"/>
    <property type="molecule type" value="Genomic_DNA"/>
</dbReference>
<sequence>MENTNNQTDSDKEILPGPDNNDFAAAAAIGGDAGVPGTNHLKRDITMRQMFFMALGGSIGAGLFVSSGQALSIGGPASLVINFAICGLMVSMTMASLGEMATSYPVTGAFYDYTVRFVGKQWGFTMGWNFVFNWLIVLPFELTTIGAQIRYWSPSFESWWLVLPFAILLIVIALCGAKWFAELEHWLGVCKALALTVFICFALALVTRGTSSQPALGDKYWRNPGAFMNGFQGFLAVFRVAGMSYGGTEMLGLTAAECRRPHRIMPVATKVVFFRLIMFYILSLLMLGFVVPANSPNLASVGHGAKYSPFVLAANLAQLPGLATFFNLCIVIALISMANAAIFASSRALQALCDKGMGPARFAQITKRGIPFWAIVVAFGFSLLAFITAAPGGDEIFDWLLSLSAMSNYFTWASICFSHIRMRRAMKAQGHNLNEIIWRSPFGVWGSYLALVVCACGVCAQVVVAAWPIGGRYDAKAVTRDVIGIPFLLLIFAIYTMYERRREGGEKRFLVPLTEVDLRTGFRDTAYAAVADEEYMNEKRVVMAGTGFDETWPWYRKAPFYAGLKGRKISAWPGKLRAVLSKRERFTGSSE</sequence>
<evidence type="ECO:0000256" key="7">
    <source>
        <dbReference type="SAM" id="Phobius"/>
    </source>
</evidence>
<dbReference type="PANTHER" id="PTHR43341:SF1">
    <property type="entry name" value="GENERAL AMINO-ACID PERMEASE GAP1"/>
    <property type="match status" value="1"/>
</dbReference>
<dbReference type="PANTHER" id="PTHR43341">
    <property type="entry name" value="AMINO ACID PERMEASE"/>
    <property type="match status" value="1"/>
</dbReference>
<feature type="transmembrane region" description="Helical" evidence="7">
    <location>
        <begin position="192"/>
        <end position="211"/>
    </location>
</feature>
<keyword evidence="5 7" id="KW-1133">Transmembrane helix</keyword>
<feature type="transmembrane region" description="Helical" evidence="7">
    <location>
        <begin position="448"/>
        <end position="470"/>
    </location>
</feature>
<dbReference type="InterPro" id="IPR050524">
    <property type="entry name" value="APC_YAT"/>
</dbReference>
<evidence type="ECO:0000313" key="10">
    <source>
        <dbReference type="Proteomes" id="UP000275385"/>
    </source>
</evidence>
<accession>A0A420YFF6</accession>
<keyword evidence="6 7" id="KW-0472">Membrane</keyword>
<feature type="transmembrane region" description="Helical" evidence="7">
    <location>
        <begin position="396"/>
        <end position="417"/>
    </location>
</feature>
<evidence type="ECO:0000313" key="9">
    <source>
        <dbReference type="EMBL" id="RKU46656.1"/>
    </source>
</evidence>
<reference evidence="9 10" key="1">
    <citation type="submission" date="2018-08" db="EMBL/GenBank/DDBJ databases">
        <title>Draft genome of the lignicolous fungus Coniochaeta pulveracea.</title>
        <authorList>
            <person name="Borstlap C.J."/>
            <person name="De Witt R.N."/>
            <person name="Botha A."/>
            <person name="Volschenk H."/>
        </authorList>
    </citation>
    <scope>NUCLEOTIDE SEQUENCE [LARGE SCALE GENOMIC DNA]</scope>
    <source>
        <strain evidence="9 10">CAB683</strain>
    </source>
</reference>
<gene>
    <name evidence="9" type="ORF">DL546_008085</name>
</gene>
<evidence type="ECO:0000256" key="3">
    <source>
        <dbReference type="ARBA" id="ARBA00022692"/>
    </source>
</evidence>
<dbReference type="STRING" id="177199.A0A420YFF6"/>
<feature type="transmembrane region" description="Helical" evidence="7">
    <location>
        <begin position="482"/>
        <end position="498"/>
    </location>
</feature>
<keyword evidence="2" id="KW-0813">Transport</keyword>
<name>A0A420YFF6_9PEZI</name>
<evidence type="ECO:0000256" key="4">
    <source>
        <dbReference type="ARBA" id="ARBA00022970"/>
    </source>
</evidence>
<feature type="transmembrane region" description="Helical" evidence="7">
    <location>
        <begin position="272"/>
        <end position="291"/>
    </location>
</feature>
<keyword evidence="10" id="KW-1185">Reference proteome</keyword>
<keyword evidence="3 7" id="KW-0812">Transmembrane</keyword>
<proteinExistence type="predicted"/>
<evidence type="ECO:0000256" key="1">
    <source>
        <dbReference type="ARBA" id="ARBA00004141"/>
    </source>
</evidence>
<comment type="caution">
    <text evidence="9">The sequence shown here is derived from an EMBL/GenBank/DDBJ whole genome shotgun (WGS) entry which is preliminary data.</text>
</comment>
<dbReference type="Proteomes" id="UP000275385">
    <property type="component" value="Unassembled WGS sequence"/>
</dbReference>
<comment type="subcellular location">
    <subcellularLocation>
        <location evidence="1">Membrane</location>
        <topology evidence="1">Multi-pass membrane protein</topology>
    </subcellularLocation>
</comment>
<feature type="domain" description="Amino acid permease/ SLC12A" evidence="8">
    <location>
        <begin position="50"/>
        <end position="502"/>
    </location>
</feature>
<dbReference type="OrthoDB" id="3900342at2759"/>
<evidence type="ECO:0000256" key="5">
    <source>
        <dbReference type="ARBA" id="ARBA00022989"/>
    </source>
</evidence>
<dbReference type="GO" id="GO:0016020">
    <property type="term" value="C:membrane"/>
    <property type="evidence" value="ECO:0007669"/>
    <property type="project" value="UniProtKB-SubCell"/>
</dbReference>
<feature type="transmembrane region" description="Helical" evidence="7">
    <location>
        <begin position="231"/>
        <end position="251"/>
    </location>
</feature>
<feature type="transmembrane region" description="Helical" evidence="7">
    <location>
        <begin position="325"/>
        <end position="349"/>
    </location>
</feature>
<dbReference type="Pfam" id="PF00324">
    <property type="entry name" value="AA_permease"/>
    <property type="match status" value="1"/>
</dbReference>
<evidence type="ECO:0000256" key="2">
    <source>
        <dbReference type="ARBA" id="ARBA00022448"/>
    </source>
</evidence>
<dbReference type="Gene3D" id="1.20.1740.10">
    <property type="entry name" value="Amino acid/polyamine transporter I"/>
    <property type="match status" value="1"/>
</dbReference>
<dbReference type="InterPro" id="IPR004841">
    <property type="entry name" value="AA-permease/SLC12A_dom"/>
</dbReference>
<feature type="transmembrane region" description="Helical" evidence="7">
    <location>
        <begin position="50"/>
        <end position="71"/>
    </location>
</feature>
<protein>
    <recommendedName>
        <fullName evidence="8">Amino acid permease/ SLC12A domain-containing protein</fullName>
    </recommendedName>
</protein>